<gene>
    <name evidence="1" type="ORF">XBO1_1800047</name>
</gene>
<evidence type="ECO:0000313" key="1">
    <source>
        <dbReference type="EMBL" id="CDH05262.1"/>
    </source>
</evidence>
<name>A0A077NT19_XENBV</name>
<reference evidence="1" key="1">
    <citation type="submission" date="2013-07" db="EMBL/GenBank/DDBJ databases">
        <title>Sub-species coevolution in mutualistic symbiosis.</title>
        <authorList>
            <person name="Murfin K."/>
            <person name="Klassen J."/>
            <person name="Lee M."/>
            <person name="Forst S."/>
            <person name="Stock P."/>
            <person name="Goodrich-Blair H."/>
        </authorList>
    </citation>
    <scope>NUCLEOTIDE SEQUENCE [LARGE SCALE GENOMIC DNA]</scope>
    <source>
        <strain evidence="1">Oregonense</strain>
    </source>
</reference>
<sequence>MNTVICQRLPLTYNQSDISKIFKLKIQSNKRTLLFYRYPTEILIKHELHLT</sequence>
<organism evidence="1">
    <name type="scientific">Xenorhabdus bovienii str. oregonense</name>
    <dbReference type="NCBI Taxonomy" id="1398202"/>
    <lineage>
        <taxon>Bacteria</taxon>
        <taxon>Pseudomonadati</taxon>
        <taxon>Pseudomonadota</taxon>
        <taxon>Gammaproteobacteria</taxon>
        <taxon>Enterobacterales</taxon>
        <taxon>Morganellaceae</taxon>
        <taxon>Xenorhabdus</taxon>
    </lineage>
</organism>
<dbReference type="EMBL" id="CBSX010000091">
    <property type="protein sequence ID" value="CDH05262.1"/>
    <property type="molecule type" value="Genomic_DNA"/>
</dbReference>
<accession>A0A077NT19</accession>
<proteinExistence type="predicted"/>
<dbReference type="Proteomes" id="UP000028483">
    <property type="component" value="Unassembled WGS sequence"/>
</dbReference>
<protein>
    <submittedName>
        <fullName evidence="1">Uncharacterized protein</fullName>
    </submittedName>
</protein>
<dbReference type="AlphaFoldDB" id="A0A077NT19"/>
<comment type="caution">
    <text evidence="1">The sequence shown here is derived from an EMBL/GenBank/DDBJ whole genome shotgun (WGS) entry which is preliminary data.</text>
</comment>
<dbReference type="HOGENOM" id="CLU_3105440_0_0_6"/>